<evidence type="ECO:0000313" key="16">
    <source>
        <dbReference type="Proteomes" id="UP000006968"/>
    </source>
</evidence>
<evidence type="ECO:0000256" key="4">
    <source>
        <dbReference type="ARBA" id="ARBA00007373"/>
    </source>
</evidence>
<name>J8Q7N0_SACAR</name>
<evidence type="ECO:0000256" key="3">
    <source>
        <dbReference type="ARBA" id="ARBA00004620"/>
    </source>
</evidence>
<reference evidence="15 16" key="1">
    <citation type="journal article" date="2013" name="BMC Genomics">
        <title>High quality de novo sequencing and assembly of the Saccharomyces arboricolus genome.</title>
        <authorList>
            <person name="Liti G."/>
            <person name="Nguyen Ba A.N."/>
            <person name="Blythe M."/>
            <person name="Mueller C.A."/>
            <person name="Bergstroem A."/>
            <person name="Cubillos F.A."/>
            <person name="Dafhnis-Calas F."/>
            <person name="Khoshraftar S."/>
            <person name="Malla S."/>
            <person name="Mehta N."/>
            <person name="Siow C.C."/>
            <person name="Warringer J."/>
            <person name="Moses A.M."/>
            <person name="Louis E.J."/>
            <person name="Nieduszynski C.A."/>
        </authorList>
    </citation>
    <scope>NUCLEOTIDE SEQUENCE [LARGE SCALE GENOMIC DNA]</scope>
    <source>
        <strain evidence="16">H-6 / AS 2.3317 / CBS 10644</strain>
    </source>
</reference>
<dbReference type="PANTHER" id="PTHR10350">
    <property type="entry name" value="NUCLEAR PORE COMPLEX PROTEIN NUP155"/>
    <property type="match status" value="1"/>
</dbReference>
<dbReference type="GO" id="GO:0051028">
    <property type="term" value="P:mRNA transport"/>
    <property type="evidence" value="ECO:0007669"/>
    <property type="project" value="UniProtKB-KW"/>
</dbReference>
<evidence type="ECO:0000256" key="1">
    <source>
        <dbReference type="ARBA" id="ARBA00004335"/>
    </source>
</evidence>
<comment type="caution">
    <text evidence="15">The sequence shown here is derived from an EMBL/GenBank/DDBJ whole genome shotgun (WGS) entry which is preliminary data.</text>
</comment>
<dbReference type="Gene3D" id="1.25.40.450">
    <property type="entry name" value="Nucleoporin, helical domain, N-terminal subdomain"/>
    <property type="match status" value="1"/>
</dbReference>
<keyword evidence="9" id="KW-0906">Nuclear pore complex</keyword>
<keyword evidence="11" id="KW-0539">Nucleus</keyword>
<dbReference type="FunFam" id="1.20.58.1780:FF:000005">
    <property type="entry name" value="Nuclear pore complex subunit"/>
    <property type="match status" value="1"/>
</dbReference>
<dbReference type="InterPro" id="IPR004870">
    <property type="entry name" value="Nucleoporin_Nup155"/>
</dbReference>
<dbReference type="GO" id="GO:0017056">
    <property type="term" value="F:structural constituent of nuclear pore"/>
    <property type="evidence" value="ECO:0007669"/>
    <property type="project" value="InterPro"/>
</dbReference>
<keyword evidence="16" id="KW-1185">Reference proteome</keyword>
<evidence type="ECO:0000259" key="13">
    <source>
        <dbReference type="Pfam" id="PF03177"/>
    </source>
</evidence>
<evidence type="ECO:0000256" key="5">
    <source>
        <dbReference type="ARBA" id="ARBA00022448"/>
    </source>
</evidence>
<comment type="similarity">
    <text evidence="4">Belongs to the non-repetitive/WGA-negative nucleoporin family.</text>
</comment>
<evidence type="ECO:0000256" key="8">
    <source>
        <dbReference type="ARBA" id="ARBA00023010"/>
    </source>
</evidence>
<dbReference type="Gene3D" id="1.25.40.440">
    <property type="entry name" value="Nucleoporin, helical domain, central subdomain"/>
    <property type="match status" value="1"/>
</dbReference>
<dbReference type="FunFam" id="1.10.167.20:FF:000001">
    <property type="entry name" value="Nucleoporin NUP170"/>
    <property type="match status" value="1"/>
</dbReference>
<dbReference type="InterPro" id="IPR014908">
    <property type="entry name" value="Nucleoporin_Nup133/Nup155_N"/>
</dbReference>
<evidence type="ECO:0000256" key="6">
    <source>
        <dbReference type="ARBA" id="ARBA00022816"/>
    </source>
</evidence>
<dbReference type="GO" id="GO:0051292">
    <property type="term" value="P:nuclear pore complex assembly"/>
    <property type="evidence" value="ECO:0007669"/>
    <property type="project" value="UniProtKB-ARBA"/>
</dbReference>
<dbReference type="Gene3D" id="1.10.167.20">
    <property type="match status" value="1"/>
</dbReference>
<feature type="domain" description="Nucleoporin Nup133/Nup155-like N-terminal" evidence="14">
    <location>
        <begin position="146"/>
        <end position="649"/>
    </location>
</feature>
<dbReference type="PANTHER" id="PTHR10350:SF6">
    <property type="entry name" value="NUCLEAR PORE COMPLEX PROTEIN NUP155"/>
    <property type="match status" value="1"/>
</dbReference>
<dbReference type="GO" id="GO:0006606">
    <property type="term" value="P:protein import into nucleus"/>
    <property type="evidence" value="ECO:0007669"/>
    <property type="project" value="TreeGrafter"/>
</dbReference>
<proteinExistence type="inferred from homology"/>
<sequence length="1505" mass="170265">MFHSFFHNNGPSAAGETFSDSRSYPLTNTQEASKSGLNGLTSSVGKPQQQQPAHLLNSYSIAGSNPLMRAGAMGTTSDSMNPNMSNMNEHIRVSGMGTSKPLDLAGKYIDHLQHKDGNTPILDERSYYNSGVDYNFSREKNGLGAFTPFERKDVFSIPEEILQEFSTSETRTDMGIFPELNRCWITIDSKLILWNIDNNNEYQVIDDIKHTIRKVALVKPKPNTFVPTVKHLLLICTTMEVFMFAISLDKASNELSVFNTHLSVPIQGIDVIDIVSHERSGRIFFAGQSSGLNIWELQYSGSDDWFNSKCNKVCLTKSALSSFLPTNVLSQIPGVDYVQSFFENNSNDSGGYSQETIIQLTIDQQRGIIYSLSSKSTIKAYLIAEKSLEGPMSIEPAYISRIIGTTTARAAPILSHKYLKIVKISSVTPEENNNLFLVALTVGGVRLYFNGSMGRYSIEALRLESIKFPPSSVTPEVIQQELLHQQQEQAKRSFPFFSNLMSSEPVLLKFQKKSSVLLETSKASTIISPGIFFSAVIKSSQQTQQTNKTENFSIISGTTTNSKVVKQPAATLQHKLFVSVPDYGILKTHGKYVENATFLETTGPVQQIIPLSGLFNATTKPQGFANEFATQYTSESLRVAVLTNTSVEIYKYRTPDEIFEDLIDNPLPFVLNYGAAEACSTALFVTCKSNKSEKLRSNALTFLTMGIPGVVDIKPVYNRYSVSTVSSLLSKPSLSTTTTNLRQLTGINQPSTTNKEDFNLDDVILSPRFYGIALLITRLLRDIWGKQVFTTFTANRTSLHPYNTHCTSSITSINDHDITSRTDETSQNKNIISKVSISKDCIEYYLSSVNILNEFFVTYGDSISQVSIPYLLANNSNGRVIDKTEEVANQAESIAINALIKLVQSVKEGLSFLNVLYEESEVEGFDNQFLGFKDIISFVNLDVQQDLIKLDFKDLFTPSDKTKSLVREILLSIINRNITKGASIEYTATALQERCGSFCSASDILGFRAIEHLRRAKEIGLRNYDSLNYHLKNATALLEQIVDDLSIEKLREAVSMMLSVNYFPKSIEFLLNIANSMDKGNLACQYVANGFLENDERKKYYDKRILVYDLVFETLIKVDELTEKKTSSKSQNQVSISNDDEVKMRKKSYEVALKYNDKLFHYHMYDWLVSQNREDKLLEIETPFILPYLMEKASSSLKISNILWVYYSRRSKFFESAEILYHLATSNFNITLFERIEFLSRANGFCNSVSPLSQKQRIVQLASRIQDACEVAGIQEDILSLVYTDVRIDSTIKDEITKILDGKILSTSELFNDFAVPLSYHEIALFIFKIADFRDHEMIMAKWDELFQSLRMEFKNTGKKEDSMNFINLLSNVLIKIGKNVQDSEFIFPIFELFPIICNFFYETLPKEHIIPGSIVSVFITAGVSFNKMYYILKELIETSDSDNSVFNREMTWLIHEWYKSDRKFRDIITYDDIIHLKEYNVENDPIEKYVKNTGNNLGICFYKE</sequence>
<dbReference type="FunFam" id="1.25.40.440:FF:000001">
    <property type="entry name" value="Nuclear pore complex subunit"/>
    <property type="match status" value="1"/>
</dbReference>
<evidence type="ECO:0000256" key="12">
    <source>
        <dbReference type="SAM" id="MobiDB-lite"/>
    </source>
</evidence>
<comment type="subcellular location">
    <subcellularLocation>
        <location evidence="1">Nucleus membrane</location>
        <topology evidence="1">Peripheral membrane protein</topology>
        <orientation evidence="1">Cytoplasmic side</orientation>
    </subcellularLocation>
    <subcellularLocation>
        <location evidence="3">Nucleus membrane</location>
        <topology evidence="3">Peripheral membrane protein</topology>
        <orientation evidence="3">Nucleoplasmic side</orientation>
    </subcellularLocation>
    <subcellularLocation>
        <location evidence="2">Nucleus</location>
        <location evidence="2">Nuclear pore complex</location>
    </subcellularLocation>
</comment>
<evidence type="ECO:0000259" key="14">
    <source>
        <dbReference type="Pfam" id="PF08801"/>
    </source>
</evidence>
<dbReference type="Proteomes" id="UP000006968">
    <property type="component" value="Chromosome II"/>
</dbReference>
<keyword evidence="5" id="KW-0813">Transport</keyword>
<dbReference type="Pfam" id="PF08801">
    <property type="entry name" value="Nucleoporin_N"/>
    <property type="match status" value="1"/>
</dbReference>
<dbReference type="GO" id="GO:0036228">
    <property type="term" value="P:protein localization to nuclear inner membrane"/>
    <property type="evidence" value="ECO:0007669"/>
    <property type="project" value="TreeGrafter"/>
</dbReference>
<accession>J8Q7N0</accession>
<keyword evidence="6" id="KW-0509">mRNA transport</keyword>
<evidence type="ECO:0000256" key="9">
    <source>
        <dbReference type="ARBA" id="ARBA00023132"/>
    </source>
</evidence>
<feature type="domain" description="Nucleoporin Nup133/Nup155-like C-terminal" evidence="13">
    <location>
        <begin position="766"/>
        <end position="1493"/>
    </location>
</feature>
<dbReference type="InterPro" id="IPR042533">
    <property type="entry name" value="Nucleoporin_Nup155_C_1"/>
</dbReference>
<dbReference type="GO" id="GO:0000972">
    <property type="term" value="P:transcription-dependent tethering of RNA polymerase II gene DNA at nuclear periphery"/>
    <property type="evidence" value="ECO:0007669"/>
    <property type="project" value="TreeGrafter"/>
</dbReference>
<dbReference type="OrthoDB" id="338970at2759"/>
<dbReference type="GO" id="GO:0006405">
    <property type="term" value="P:RNA export from nucleus"/>
    <property type="evidence" value="ECO:0007669"/>
    <property type="project" value="TreeGrafter"/>
</dbReference>
<feature type="region of interest" description="Disordered" evidence="12">
    <location>
        <begin position="1"/>
        <end position="52"/>
    </location>
</feature>
<evidence type="ECO:0000256" key="11">
    <source>
        <dbReference type="ARBA" id="ARBA00023242"/>
    </source>
</evidence>
<dbReference type="EMBL" id="ALIE01000014">
    <property type="protein sequence ID" value="EJS44616.1"/>
    <property type="molecule type" value="Genomic_DNA"/>
</dbReference>
<feature type="compositionally biased region" description="Polar residues" evidence="12">
    <location>
        <begin position="18"/>
        <end position="52"/>
    </location>
</feature>
<dbReference type="GO" id="GO:0044611">
    <property type="term" value="C:nuclear pore inner ring"/>
    <property type="evidence" value="ECO:0007669"/>
    <property type="project" value="TreeGrafter"/>
</dbReference>
<dbReference type="InterPro" id="IPR007187">
    <property type="entry name" value="Nucleoporin_Nup133/Nup155_C"/>
</dbReference>
<gene>
    <name evidence="15" type="ORF">SU7_0070</name>
</gene>
<evidence type="ECO:0000256" key="10">
    <source>
        <dbReference type="ARBA" id="ARBA00023136"/>
    </source>
</evidence>
<feature type="compositionally biased region" description="Polar residues" evidence="12">
    <location>
        <begin position="1"/>
        <end position="11"/>
    </location>
</feature>
<evidence type="ECO:0000256" key="2">
    <source>
        <dbReference type="ARBA" id="ARBA00004567"/>
    </source>
</evidence>
<dbReference type="InterPro" id="IPR042537">
    <property type="entry name" value="Nucleoporin_Nup155_C_2"/>
</dbReference>
<dbReference type="FunFam" id="1.25.40.450:FF:000002">
    <property type="entry name" value="Putative non-repetitive nucleoporin"/>
    <property type="match status" value="1"/>
</dbReference>
<dbReference type="GO" id="GO:0031965">
    <property type="term" value="C:nuclear membrane"/>
    <property type="evidence" value="ECO:0007669"/>
    <property type="project" value="UniProtKB-SubCell"/>
</dbReference>
<dbReference type="HOGENOM" id="CLU_000429_0_1_1"/>
<dbReference type="Gene3D" id="1.20.120.1050">
    <property type="match status" value="1"/>
</dbReference>
<dbReference type="Gene3D" id="1.20.58.1780">
    <property type="match status" value="1"/>
</dbReference>
<dbReference type="FunFam" id="1.20.120.1050:FF:000001">
    <property type="entry name" value="Nucleoporin NUP170"/>
    <property type="match status" value="1"/>
</dbReference>
<keyword evidence="10" id="KW-0472">Membrane</keyword>
<protein>
    <submittedName>
        <fullName evidence="15">Nup170p</fullName>
    </submittedName>
</protein>
<evidence type="ECO:0000313" key="15">
    <source>
        <dbReference type="EMBL" id="EJS44616.1"/>
    </source>
</evidence>
<dbReference type="Pfam" id="PF03177">
    <property type="entry name" value="Nucleoporin_C"/>
    <property type="match status" value="1"/>
</dbReference>
<keyword evidence="7" id="KW-0653">Protein transport</keyword>
<evidence type="ECO:0000256" key="7">
    <source>
        <dbReference type="ARBA" id="ARBA00022927"/>
    </source>
</evidence>
<keyword evidence="8" id="KW-0811">Translocation</keyword>
<organism evidence="15 16">
    <name type="scientific">Saccharomyces arboricola (strain H-6 / AS 2.3317 / CBS 10644)</name>
    <name type="common">Yeast</name>
    <dbReference type="NCBI Taxonomy" id="1160507"/>
    <lineage>
        <taxon>Eukaryota</taxon>
        <taxon>Fungi</taxon>
        <taxon>Dikarya</taxon>
        <taxon>Ascomycota</taxon>
        <taxon>Saccharomycotina</taxon>
        <taxon>Saccharomycetes</taxon>
        <taxon>Saccharomycetales</taxon>
        <taxon>Saccharomycetaceae</taxon>
        <taxon>Saccharomyces</taxon>
    </lineage>
</organism>